<evidence type="ECO:0008006" key="3">
    <source>
        <dbReference type="Google" id="ProtNLM"/>
    </source>
</evidence>
<reference evidence="1" key="1">
    <citation type="submission" date="2019-02" db="EMBL/GenBank/DDBJ databases">
        <authorList>
            <person name="Gruber-Vodicka R. H."/>
            <person name="Seah K. B. B."/>
        </authorList>
    </citation>
    <scope>NUCLEOTIDE SEQUENCE</scope>
    <source>
        <strain evidence="2">BECK_BY2</strain>
        <strain evidence="1">BECK_BY3</strain>
    </source>
</reference>
<name>A0A451A342_9GAMM</name>
<evidence type="ECO:0000313" key="1">
    <source>
        <dbReference type="EMBL" id="VFK60459.1"/>
    </source>
</evidence>
<accession>A0A451A342</accession>
<dbReference type="Gene3D" id="3.40.630.30">
    <property type="match status" value="1"/>
</dbReference>
<dbReference type="AlphaFoldDB" id="A0A451A342"/>
<organism evidence="1">
    <name type="scientific">Candidatus Kentrum sp. TUN</name>
    <dbReference type="NCBI Taxonomy" id="2126343"/>
    <lineage>
        <taxon>Bacteria</taxon>
        <taxon>Pseudomonadati</taxon>
        <taxon>Pseudomonadota</taxon>
        <taxon>Gammaproteobacteria</taxon>
        <taxon>Candidatus Kentrum</taxon>
    </lineage>
</organism>
<evidence type="ECO:0000313" key="2">
    <source>
        <dbReference type="EMBL" id="VFK69767.1"/>
    </source>
</evidence>
<gene>
    <name evidence="2" type="ORF">BECKTUN1418E_GA0071001_12123</name>
    <name evidence="1" type="ORF">BECKTUN1418F_GA0071002_12146</name>
</gene>
<protein>
    <recommendedName>
        <fullName evidence="3">N-acetyltransferase domain-containing protein</fullName>
    </recommendedName>
</protein>
<dbReference type="SUPFAM" id="SSF55729">
    <property type="entry name" value="Acyl-CoA N-acyltransferases (Nat)"/>
    <property type="match status" value="1"/>
</dbReference>
<proteinExistence type="predicted"/>
<dbReference type="InterPro" id="IPR016181">
    <property type="entry name" value="Acyl_CoA_acyltransferase"/>
</dbReference>
<dbReference type="EMBL" id="CAADFY010000214">
    <property type="protein sequence ID" value="VFK60459.1"/>
    <property type="molecule type" value="Genomic_DNA"/>
</dbReference>
<sequence>MEVKILTGDEINEARRLAREVLVWEQDWIIPENPTRLRVEGDELRDAYDAIATWFGIFDGDTLIGCNRTCGRLCGYLELEHYHPLPDFIRQSNSAIEGTRLAIKKEYRSSLAIFELARFEWRHLLKCGCEFFFTTGSIPRPGVFYTRKLGLMRHGEPFRYHAQDPNQVYLLFANRGRLEKAIKKLTGIIGG</sequence>
<dbReference type="EMBL" id="CAADFV010000212">
    <property type="protein sequence ID" value="VFK69767.1"/>
    <property type="molecule type" value="Genomic_DNA"/>
</dbReference>